<evidence type="ECO:0000313" key="6">
    <source>
        <dbReference type="EMBL" id="WYJ89027.1"/>
    </source>
</evidence>
<dbReference type="SMART" id="SM00346">
    <property type="entry name" value="HTH_ICLR"/>
    <property type="match status" value="1"/>
</dbReference>
<dbReference type="EMBL" id="CP147247">
    <property type="protein sequence ID" value="WYJ89027.1"/>
    <property type="molecule type" value="Genomic_DNA"/>
</dbReference>
<dbReference type="SUPFAM" id="SSF55781">
    <property type="entry name" value="GAF domain-like"/>
    <property type="match status" value="1"/>
</dbReference>
<gene>
    <name evidence="6" type="ORF">A5888_000746</name>
</gene>
<dbReference type="GO" id="GO:0003677">
    <property type="term" value="F:DNA binding"/>
    <property type="evidence" value="ECO:0007669"/>
    <property type="project" value="UniProtKB-KW"/>
</dbReference>
<dbReference type="InterPro" id="IPR005471">
    <property type="entry name" value="Tscrpt_reg_IclR_N"/>
</dbReference>
<dbReference type="SUPFAM" id="SSF46785">
    <property type="entry name" value="Winged helix' DNA-binding domain"/>
    <property type="match status" value="1"/>
</dbReference>
<keyword evidence="1" id="KW-0805">Transcription regulation</keyword>
<sequence length="253" mass="28807">MAEAKPYGTVLIKAAKIMDHLSEHPNHSLQEIANSTEMTASTTIKILDTLVLIGYVQKNEDKSYRLGSKLIRYANQRLEQLDLAEITYPYLESLQQTIDETIHLGILNDNEILYINKLEPKHQTIRMSSKVGITRPLYSSAMGKAVLAKFAQPEFEAYLDSHVLTPYTENTITNPLRLAKELEEIQKTDVAFDDEEMEMDIFCIGASIEKEDQIIGAFSVSMPKYRLNEKNKELIIQAVLKTKKELEQVLTNK</sequence>
<evidence type="ECO:0000259" key="4">
    <source>
        <dbReference type="PROSITE" id="PS51077"/>
    </source>
</evidence>
<dbReference type="RefSeq" id="WP_086347884.1">
    <property type="nucleotide sequence ID" value="NZ_CP147247.1"/>
</dbReference>
<keyword evidence="2" id="KW-0238">DNA-binding</keyword>
<evidence type="ECO:0000259" key="5">
    <source>
        <dbReference type="PROSITE" id="PS51078"/>
    </source>
</evidence>
<dbReference type="GO" id="GO:0045892">
    <property type="term" value="P:negative regulation of DNA-templated transcription"/>
    <property type="evidence" value="ECO:0007669"/>
    <property type="project" value="UniProtKB-ARBA"/>
</dbReference>
<dbReference type="InterPro" id="IPR036388">
    <property type="entry name" value="WH-like_DNA-bd_sf"/>
</dbReference>
<proteinExistence type="predicted"/>
<dbReference type="GO" id="GO:0003700">
    <property type="term" value="F:DNA-binding transcription factor activity"/>
    <property type="evidence" value="ECO:0007669"/>
    <property type="project" value="TreeGrafter"/>
</dbReference>
<dbReference type="PANTHER" id="PTHR30136:SF35">
    <property type="entry name" value="HTH-TYPE TRANSCRIPTIONAL REGULATOR RV1719"/>
    <property type="match status" value="1"/>
</dbReference>
<feature type="domain" description="HTH iclR-type" evidence="4">
    <location>
        <begin position="8"/>
        <end position="68"/>
    </location>
</feature>
<dbReference type="PROSITE" id="PS51078">
    <property type="entry name" value="ICLR_ED"/>
    <property type="match status" value="1"/>
</dbReference>
<evidence type="ECO:0000256" key="1">
    <source>
        <dbReference type="ARBA" id="ARBA00023015"/>
    </source>
</evidence>
<dbReference type="PANTHER" id="PTHR30136">
    <property type="entry name" value="HELIX-TURN-HELIX TRANSCRIPTIONAL REGULATOR, ICLR FAMILY"/>
    <property type="match status" value="1"/>
</dbReference>
<evidence type="ECO:0000256" key="3">
    <source>
        <dbReference type="ARBA" id="ARBA00023163"/>
    </source>
</evidence>
<dbReference type="InterPro" id="IPR050707">
    <property type="entry name" value="HTH_MetabolicPath_Reg"/>
</dbReference>
<evidence type="ECO:0000313" key="7">
    <source>
        <dbReference type="Proteomes" id="UP000195141"/>
    </source>
</evidence>
<organism evidence="6 7">
    <name type="scientific">Candidatus Enterococcus clewellii</name>
    <dbReference type="NCBI Taxonomy" id="1834193"/>
    <lineage>
        <taxon>Bacteria</taxon>
        <taxon>Bacillati</taxon>
        <taxon>Bacillota</taxon>
        <taxon>Bacilli</taxon>
        <taxon>Lactobacillales</taxon>
        <taxon>Enterococcaceae</taxon>
        <taxon>Enterococcus</taxon>
    </lineage>
</organism>
<evidence type="ECO:0000256" key="2">
    <source>
        <dbReference type="ARBA" id="ARBA00023125"/>
    </source>
</evidence>
<dbReference type="AlphaFoldDB" id="A0AAQ3VSB3"/>
<dbReference type="Gene3D" id="3.30.450.40">
    <property type="match status" value="1"/>
</dbReference>
<dbReference type="PROSITE" id="PS51077">
    <property type="entry name" value="HTH_ICLR"/>
    <property type="match status" value="1"/>
</dbReference>
<dbReference type="InterPro" id="IPR014757">
    <property type="entry name" value="Tscrpt_reg_IclR_C"/>
</dbReference>
<reference evidence="6" key="2">
    <citation type="submission" date="2024-03" db="EMBL/GenBank/DDBJ databases">
        <title>The Genome Sequence of Enterococcus sp. DIV0242b.</title>
        <authorList>
            <consortium name="The Broad Institute Genomics Platform"/>
            <consortium name="The Broad Institute Microbial Omics Core"/>
            <consortium name="The Broad Institute Genomic Center for Infectious Diseases"/>
            <person name="Earl A."/>
            <person name="Manson A."/>
            <person name="Gilmore M."/>
            <person name="Schwartman J."/>
            <person name="Shea T."/>
            <person name="Abouelleil A."/>
            <person name="Cao P."/>
            <person name="Chapman S."/>
            <person name="Cusick C."/>
            <person name="Young S."/>
            <person name="Neafsey D."/>
            <person name="Nusbaum C."/>
            <person name="Birren B."/>
        </authorList>
    </citation>
    <scope>NUCLEOTIDE SEQUENCE</scope>
    <source>
        <strain evidence="6">9E7_DIV0242</strain>
    </source>
</reference>
<dbReference type="InterPro" id="IPR036390">
    <property type="entry name" value="WH_DNA-bd_sf"/>
</dbReference>
<dbReference type="InterPro" id="IPR029016">
    <property type="entry name" value="GAF-like_dom_sf"/>
</dbReference>
<dbReference type="Pfam" id="PF09339">
    <property type="entry name" value="HTH_IclR"/>
    <property type="match status" value="1"/>
</dbReference>
<dbReference type="Proteomes" id="UP000195141">
    <property type="component" value="Chromosome"/>
</dbReference>
<keyword evidence="7" id="KW-1185">Reference proteome</keyword>
<reference evidence="6" key="1">
    <citation type="submission" date="2017-05" db="EMBL/GenBank/DDBJ databases">
        <authorList>
            <consortium name="The Broad Institute Genomics Platform"/>
            <consortium name="The Broad Institute Genomic Center for Infectious Diseases"/>
            <person name="Earl A."/>
            <person name="Manson A."/>
            <person name="Schwartman J."/>
            <person name="Gilmore M."/>
            <person name="Abouelleil A."/>
            <person name="Cao P."/>
            <person name="Chapman S."/>
            <person name="Cusick C."/>
            <person name="Shea T."/>
            <person name="Young S."/>
            <person name="Neafsey D."/>
            <person name="Nusbaum C."/>
            <person name="Birren B."/>
        </authorList>
    </citation>
    <scope>NUCLEOTIDE SEQUENCE</scope>
    <source>
        <strain evidence="6">9E7_DIV0242</strain>
    </source>
</reference>
<accession>A0AAQ3VSB3</accession>
<keyword evidence="3" id="KW-0804">Transcription</keyword>
<name>A0AAQ3VSB3_9ENTE</name>
<dbReference type="Gene3D" id="1.10.10.10">
    <property type="entry name" value="Winged helix-like DNA-binding domain superfamily/Winged helix DNA-binding domain"/>
    <property type="match status" value="1"/>
</dbReference>
<protein>
    <submittedName>
        <fullName evidence="6">IclR family transcriptional regulator</fullName>
    </submittedName>
</protein>
<dbReference type="Pfam" id="PF01614">
    <property type="entry name" value="IclR_C"/>
    <property type="match status" value="1"/>
</dbReference>
<feature type="domain" description="IclR-ED" evidence="5">
    <location>
        <begin position="69"/>
        <end position="252"/>
    </location>
</feature>